<dbReference type="AlphaFoldDB" id="A0A2T6ZQ54"/>
<evidence type="ECO:0000256" key="7">
    <source>
        <dbReference type="SAM" id="Phobius"/>
    </source>
</evidence>
<dbReference type="InterPro" id="IPR036259">
    <property type="entry name" value="MFS_trans_sf"/>
</dbReference>
<dbReference type="PANTHER" id="PTHR23502">
    <property type="entry name" value="MAJOR FACILITATOR SUPERFAMILY"/>
    <property type="match status" value="1"/>
</dbReference>
<keyword evidence="3" id="KW-1003">Cell membrane</keyword>
<evidence type="ECO:0000256" key="2">
    <source>
        <dbReference type="ARBA" id="ARBA00022448"/>
    </source>
</evidence>
<dbReference type="SUPFAM" id="SSF103473">
    <property type="entry name" value="MFS general substrate transporter"/>
    <property type="match status" value="1"/>
</dbReference>
<dbReference type="OrthoDB" id="10250282at2759"/>
<feature type="transmembrane region" description="Helical" evidence="7">
    <location>
        <begin position="306"/>
        <end position="324"/>
    </location>
</feature>
<accession>A0A2T6ZQ54</accession>
<evidence type="ECO:0000256" key="5">
    <source>
        <dbReference type="ARBA" id="ARBA00022989"/>
    </source>
</evidence>
<dbReference type="EMBL" id="NESQ01000149">
    <property type="protein sequence ID" value="PUU77564.1"/>
    <property type="molecule type" value="Genomic_DNA"/>
</dbReference>
<keyword evidence="4 7" id="KW-0812">Transmembrane</keyword>
<feature type="transmembrane region" description="Helical" evidence="7">
    <location>
        <begin position="218"/>
        <end position="237"/>
    </location>
</feature>
<keyword evidence="9" id="KW-1185">Reference proteome</keyword>
<comment type="caution">
    <text evidence="8">The sequence shown here is derived from an EMBL/GenBank/DDBJ whole genome shotgun (WGS) entry which is preliminary data.</text>
</comment>
<keyword evidence="2" id="KW-0813">Transport</keyword>
<feature type="transmembrane region" description="Helical" evidence="7">
    <location>
        <begin position="167"/>
        <end position="189"/>
    </location>
</feature>
<gene>
    <name evidence="8" type="ORF">B9Z19DRAFT_986497</name>
</gene>
<dbReference type="STRING" id="42251.A0A2T6ZQ54"/>
<dbReference type="GO" id="GO:0005886">
    <property type="term" value="C:plasma membrane"/>
    <property type="evidence" value="ECO:0007669"/>
    <property type="project" value="UniProtKB-SubCell"/>
</dbReference>
<feature type="transmembrane region" description="Helical" evidence="7">
    <location>
        <begin position="49"/>
        <end position="68"/>
    </location>
</feature>
<evidence type="ECO:0000256" key="3">
    <source>
        <dbReference type="ARBA" id="ARBA00022475"/>
    </source>
</evidence>
<evidence type="ECO:0000313" key="9">
    <source>
        <dbReference type="Proteomes" id="UP000244722"/>
    </source>
</evidence>
<protein>
    <recommendedName>
        <fullName evidence="10">Major facilitator superfamily domain-containing protein</fullName>
    </recommendedName>
</protein>
<feature type="transmembrane region" description="Helical" evidence="7">
    <location>
        <begin position="127"/>
        <end position="155"/>
    </location>
</feature>
<feature type="transmembrane region" description="Helical" evidence="7">
    <location>
        <begin position="336"/>
        <end position="355"/>
    </location>
</feature>
<reference evidence="8 9" key="1">
    <citation type="submission" date="2017-04" db="EMBL/GenBank/DDBJ databases">
        <title>Draft genome sequence of Tuber borchii Vittad., a whitish edible truffle.</title>
        <authorList>
            <consortium name="DOE Joint Genome Institute"/>
            <person name="Murat C."/>
            <person name="Kuo A."/>
            <person name="Barry K.W."/>
            <person name="Clum A."/>
            <person name="Dockter R.B."/>
            <person name="Fauchery L."/>
            <person name="Iotti M."/>
            <person name="Kohler A."/>
            <person name="Labutti K."/>
            <person name="Lindquist E.A."/>
            <person name="Lipzen A."/>
            <person name="Ohm R.A."/>
            <person name="Wang M."/>
            <person name="Grigoriev I.V."/>
            <person name="Zambonelli A."/>
            <person name="Martin F.M."/>
        </authorList>
    </citation>
    <scope>NUCLEOTIDE SEQUENCE [LARGE SCALE GENOMIC DNA]</scope>
    <source>
        <strain evidence="8 9">Tbo3840</strain>
    </source>
</reference>
<feature type="transmembrane region" description="Helical" evidence="7">
    <location>
        <begin position="12"/>
        <end position="37"/>
    </location>
</feature>
<keyword evidence="5 7" id="KW-1133">Transmembrane helix</keyword>
<dbReference type="GO" id="GO:0022857">
    <property type="term" value="F:transmembrane transporter activity"/>
    <property type="evidence" value="ECO:0007669"/>
    <property type="project" value="TreeGrafter"/>
</dbReference>
<sequence>MDKYHLVPGGEAGARVGVWLGVWAWFFVASPGVGFFIGQIIAEKFDPAWGFWVTAIADTVLLFAAATIPEVRPPWRRLVGGERLSGWVRSGVERGELALVIFGKPPERWWKEVWAGIKMTGRICGQAGFLILAVYTAWVVGQVTMIMSLLVRLIFSNYRFKSIDVGLAVLALPTASLFSIPFQLSTFYLPDFRHLSRRAAHLTGTHSSMGQHRYRGSLFFSTLLLPIASLGFTISATSPSTHFMIPVAFAAAAFFSGTLAFAEGHLILWDNWDVSDLPATRIGQSGTVSNDAGFVTSHPEITAGMAVLHSLSLMLAALGVGVSGLLEQTVGVRNGVAIWVGVGFLLEAGLVTILWRGRRQKVLVPGEGVTSERWCFVGLLQRGKWTRWSAVGGRWGDEIGD</sequence>
<evidence type="ECO:0008006" key="10">
    <source>
        <dbReference type="Google" id="ProtNLM"/>
    </source>
</evidence>
<organism evidence="8 9">
    <name type="scientific">Tuber borchii</name>
    <name type="common">White truffle</name>
    <dbReference type="NCBI Taxonomy" id="42251"/>
    <lineage>
        <taxon>Eukaryota</taxon>
        <taxon>Fungi</taxon>
        <taxon>Dikarya</taxon>
        <taxon>Ascomycota</taxon>
        <taxon>Pezizomycotina</taxon>
        <taxon>Pezizomycetes</taxon>
        <taxon>Pezizales</taxon>
        <taxon>Tuberaceae</taxon>
        <taxon>Tuber</taxon>
    </lineage>
</organism>
<evidence type="ECO:0000256" key="1">
    <source>
        <dbReference type="ARBA" id="ARBA00004651"/>
    </source>
</evidence>
<dbReference type="PANTHER" id="PTHR23502:SF186">
    <property type="entry name" value="MAJOR FACILITATOR SUPERFAMILY (MFS) PROFILE DOMAIN-CONTAINING PROTEIN"/>
    <property type="match status" value="1"/>
</dbReference>
<proteinExistence type="predicted"/>
<evidence type="ECO:0000256" key="6">
    <source>
        <dbReference type="ARBA" id="ARBA00023136"/>
    </source>
</evidence>
<name>A0A2T6ZQ54_TUBBO</name>
<feature type="transmembrane region" description="Helical" evidence="7">
    <location>
        <begin position="243"/>
        <end position="262"/>
    </location>
</feature>
<comment type="subcellular location">
    <subcellularLocation>
        <location evidence="1">Cell membrane</location>
        <topology evidence="1">Multi-pass membrane protein</topology>
    </subcellularLocation>
</comment>
<evidence type="ECO:0000256" key="4">
    <source>
        <dbReference type="ARBA" id="ARBA00022692"/>
    </source>
</evidence>
<evidence type="ECO:0000313" key="8">
    <source>
        <dbReference type="EMBL" id="PUU77564.1"/>
    </source>
</evidence>
<keyword evidence="6 7" id="KW-0472">Membrane</keyword>
<dbReference type="Proteomes" id="UP000244722">
    <property type="component" value="Unassembled WGS sequence"/>
</dbReference>